<dbReference type="GO" id="GO:0003723">
    <property type="term" value="F:RNA binding"/>
    <property type="evidence" value="ECO:0007669"/>
    <property type="project" value="UniProtKB-UniRule"/>
</dbReference>
<comment type="similarity">
    <text evidence="2 6">Belongs to the C1D family.</text>
</comment>
<comment type="function">
    <text evidence="6">Required for exosome-dependent processing of pre-rRNA and small nucleolar RNA (snRNA) precursors. Involved in processing of 35S pre-rRNA at the A0, A1 and A2 sites.</text>
</comment>
<gene>
    <name evidence="8" type="ORF">PAC_08325</name>
</gene>
<proteinExistence type="inferred from homology"/>
<dbReference type="InterPro" id="IPR007146">
    <property type="entry name" value="Sas10/Utp3/C1D"/>
</dbReference>
<evidence type="ECO:0000256" key="7">
    <source>
        <dbReference type="SAM" id="MobiDB-lite"/>
    </source>
</evidence>
<accession>A0A1L7X088</accession>
<name>A0A1L7X088_9HELO</name>
<dbReference type="Proteomes" id="UP000184330">
    <property type="component" value="Unassembled WGS sequence"/>
</dbReference>
<dbReference type="PANTHER" id="PTHR15341:SF3">
    <property type="entry name" value="NUCLEAR NUCLEIC ACID-BINDING PROTEIN C1D"/>
    <property type="match status" value="1"/>
</dbReference>
<keyword evidence="5 6" id="KW-0539">Nucleus</keyword>
<evidence type="ECO:0000256" key="1">
    <source>
        <dbReference type="ARBA" id="ARBA00004123"/>
    </source>
</evidence>
<evidence type="ECO:0000256" key="4">
    <source>
        <dbReference type="ARBA" id="ARBA00022884"/>
    </source>
</evidence>
<evidence type="ECO:0000313" key="9">
    <source>
        <dbReference type="Proteomes" id="UP000184330"/>
    </source>
</evidence>
<reference evidence="8 9" key="1">
    <citation type="submission" date="2016-03" db="EMBL/GenBank/DDBJ databases">
        <authorList>
            <person name="Ploux O."/>
        </authorList>
    </citation>
    <scope>NUCLEOTIDE SEQUENCE [LARGE SCALE GENOMIC DNA]</scope>
    <source>
        <strain evidence="8 9">UAMH 11012</strain>
    </source>
</reference>
<dbReference type="InterPro" id="IPR011082">
    <property type="entry name" value="Exosome-assoc_fac/DNA_repair"/>
</dbReference>
<keyword evidence="9" id="KW-1185">Reference proteome</keyword>
<evidence type="ECO:0000313" key="8">
    <source>
        <dbReference type="EMBL" id="CZR58433.1"/>
    </source>
</evidence>
<dbReference type="GO" id="GO:0003677">
    <property type="term" value="F:DNA binding"/>
    <property type="evidence" value="ECO:0007669"/>
    <property type="project" value="TreeGrafter"/>
</dbReference>
<keyword evidence="4 6" id="KW-0694">RNA-binding</keyword>
<sequence length="246" mass="27451">MDSTKVTTLLELLDDEMDGLEESLAPLIKTALSETSSKLPLLDKAKLYVLVTYAIESMLFSYLRLNGVKAREHPVFVELTRVKQYFDKIKVAETPAKERQMVPDKQAVARFIKAGLAGNEKHDLERAEREAKERAKAHIRFNEVSKNASKGEAVKKPAEESDSSDSDSSSESSEAEEEPAPKTVAASNPSKKKSKKKDKSRSSSSSRSSEKESESKPSPKPDKKARKAKREKKKAKLQKKEKKNKS</sequence>
<dbReference type="GO" id="GO:0000460">
    <property type="term" value="P:maturation of 5.8S rRNA"/>
    <property type="evidence" value="ECO:0007669"/>
    <property type="project" value="TreeGrafter"/>
</dbReference>
<dbReference type="GO" id="GO:0010468">
    <property type="term" value="P:regulation of gene expression"/>
    <property type="evidence" value="ECO:0007669"/>
    <property type="project" value="TreeGrafter"/>
</dbReference>
<evidence type="ECO:0000256" key="3">
    <source>
        <dbReference type="ARBA" id="ARBA00022552"/>
    </source>
</evidence>
<feature type="compositionally biased region" description="Basic residues" evidence="7">
    <location>
        <begin position="190"/>
        <end position="199"/>
    </location>
</feature>
<dbReference type="OrthoDB" id="1421013at2759"/>
<evidence type="ECO:0000256" key="5">
    <source>
        <dbReference type="ARBA" id="ARBA00023242"/>
    </source>
</evidence>
<organism evidence="8 9">
    <name type="scientific">Phialocephala subalpina</name>
    <dbReference type="NCBI Taxonomy" id="576137"/>
    <lineage>
        <taxon>Eukaryota</taxon>
        <taxon>Fungi</taxon>
        <taxon>Dikarya</taxon>
        <taxon>Ascomycota</taxon>
        <taxon>Pezizomycotina</taxon>
        <taxon>Leotiomycetes</taxon>
        <taxon>Helotiales</taxon>
        <taxon>Mollisiaceae</taxon>
        <taxon>Phialocephala</taxon>
        <taxon>Phialocephala fortinii species complex</taxon>
    </lineage>
</organism>
<dbReference type="EMBL" id="FJOG01000012">
    <property type="protein sequence ID" value="CZR58433.1"/>
    <property type="molecule type" value="Genomic_DNA"/>
</dbReference>
<dbReference type="GO" id="GO:0005730">
    <property type="term" value="C:nucleolus"/>
    <property type="evidence" value="ECO:0007669"/>
    <property type="project" value="TreeGrafter"/>
</dbReference>
<dbReference type="AlphaFoldDB" id="A0A1L7X088"/>
<feature type="compositionally biased region" description="Basic residues" evidence="7">
    <location>
        <begin position="223"/>
        <end position="246"/>
    </location>
</feature>
<evidence type="ECO:0000256" key="6">
    <source>
        <dbReference type="RuleBase" id="RU368003"/>
    </source>
</evidence>
<feature type="compositionally biased region" description="Basic and acidic residues" evidence="7">
    <location>
        <begin position="208"/>
        <end position="222"/>
    </location>
</feature>
<keyword evidence="3 6" id="KW-0698">rRNA processing</keyword>
<dbReference type="Pfam" id="PF04000">
    <property type="entry name" value="Sas10_Utp3"/>
    <property type="match status" value="1"/>
</dbReference>
<comment type="subcellular location">
    <subcellularLocation>
        <location evidence="1 6">Nucleus</location>
    </subcellularLocation>
</comment>
<dbReference type="STRING" id="576137.A0A1L7X088"/>
<protein>
    <recommendedName>
        <fullName evidence="6">Exosome complex protein</fullName>
    </recommendedName>
</protein>
<evidence type="ECO:0000256" key="2">
    <source>
        <dbReference type="ARBA" id="ARBA00009154"/>
    </source>
</evidence>
<feature type="region of interest" description="Disordered" evidence="7">
    <location>
        <begin position="121"/>
        <end position="246"/>
    </location>
</feature>
<dbReference type="PANTHER" id="PTHR15341">
    <property type="entry name" value="SUN-COR STEROID HORMONE RECEPTOR CO-REPRESSOR"/>
    <property type="match status" value="1"/>
</dbReference>
<feature type="compositionally biased region" description="Basic and acidic residues" evidence="7">
    <location>
        <begin position="121"/>
        <end position="143"/>
    </location>
</feature>
<dbReference type="GO" id="GO:0000178">
    <property type="term" value="C:exosome (RNase complex)"/>
    <property type="evidence" value="ECO:0007669"/>
    <property type="project" value="TreeGrafter"/>
</dbReference>